<keyword evidence="1" id="KW-0862">Zinc</keyword>
<evidence type="ECO:0000256" key="1">
    <source>
        <dbReference type="PROSITE-ProRule" id="PRU00047"/>
    </source>
</evidence>
<evidence type="ECO:0000259" key="4">
    <source>
        <dbReference type="PROSITE" id="PS50102"/>
    </source>
</evidence>
<dbReference type="InterPro" id="IPR012677">
    <property type="entry name" value="Nucleotide-bd_a/b_plait_sf"/>
</dbReference>
<gene>
    <name evidence="6" type="ORF">MCOS_LOCUS5314</name>
</gene>
<dbReference type="InterPro" id="IPR035979">
    <property type="entry name" value="RBD_domain_sf"/>
</dbReference>
<dbReference type="GO" id="GO:0005689">
    <property type="term" value="C:U12-type spliceosomal complex"/>
    <property type="evidence" value="ECO:0007669"/>
    <property type="project" value="InterPro"/>
</dbReference>
<dbReference type="PROSITE" id="PS50158">
    <property type="entry name" value="ZF_CCHC"/>
    <property type="match status" value="1"/>
</dbReference>
<dbReference type="SMART" id="SM00343">
    <property type="entry name" value="ZnF_C2HC"/>
    <property type="match status" value="1"/>
</dbReference>
<dbReference type="EMBL" id="UXSR01005189">
    <property type="protein sequence ID" value="VDD79311.1"/>
    <property type="molecule type" value="Genomic_DNA"/>
</dbReference>
<dbReference type="InterPro" id="IPR044598">
    <property type="entry name" value="ZCRB1"/>
</dbReference>
<dbReference type="OrthoDB" id="267048at2759"/>
<keyword evidence="1" id="KW-0479">Metal-binding</keyword>
<feature type="compositionally biased region" description="Basic residues" evidence="3">
    <location>
        <begin position="147"/>
        <end position="157"/>
    </location>
</feature>
<dbReference type="InterPro" id="IPR001878">
    <property type="entry name" value="Znf_CCHC"/>
</dbReference>
<dbReference type="Gene3D" id="4.10.60.10">
    <property type="entry name" value="Zinc finger, CCHC-type"/>
    <property type="match status" value="1"/>
</dbReference>
<reference evidence="6 7" key="1">
    <citation type="submission" date="2018-10" db="EMBL/GenBank/DDBJ databases">
        <authorList>
            <consortium name="Pathogen Informatics"/>
        </authorList>
    </citation>
    <scope>NUCLEOTIDE SEQUENCE [LARGE SCALE GENOMIC DNA]</scope>
</reference>
<dbReference type="Gene3D" id="3.30.70.330">
    <property type="match status" value="1"/>
</dbReference>
<accession>A0A0R3UEB0</accession>
<evidence type="ECO:0000313" key="7">
    <source>
        <dbReference type="Proteomes" id="UP000267029"/>
    </source>
</evidence>
<dbReference type="InterPro" id="IPR000504">
    <property type="entry name" value="RRM_dom"/>
</dbReference>
<feature type="region of interest" description="Disordered" evidence="3">
    <location>
        <begin position="143"/>
        <end position="184"/>
    </location>
</feature>
<dbReference type="GO" id="GO:0008270">
    <property type="term" value="F:zinc ion binding"/>
    <property type="evidence" value="ECO:0007669"/>
    <property type="project" value="UniProtKB-KW"/>
</dbReference>
<keyword evidence="1" id="KW-0863">Zinc-finger</keyword>
<organism evidence="6 7">
    <name type="scientific">Mesocestoides corti</name>
    <name type="common">Flatworm</name>
    <dbReference type="NCBI Taxonomy" id="53468"/>
    <lineage>
        <taxon>Eukaryota</taxon>
        <taxon>Metazoa</taxon>
        <taxon>Spiralia</taxon>
        <taxon>Lophotrochozoa</taxon>
        <taxon>Platyhelminthes</taxon>
        <taxon>Cestoda</taxon>
        <taxon>Eucestoda</taxon>
        <taxon>Cyclophyllidea</taxon>
        <taxon>Mesocestoididae</taxon>
        <taxon>Mesocestoides</taxon>
    </lineage>
</organism>
<name>A0A0R3UEB0_MESCO</name>
<dbReference type="InterPro" id="IPR036875">
    <property type="entry name" value="Znf_CCHC_sf"/>
</dbReference>
<dbReference type="GO" id="GO:0000398">
    <property type="term" value="P:mRNA splicing, via spliceosome"/>
    <property type="evidence" value="ECO:0007669"/>
    <property type="project" value="InterPro"/>
</dbReference>
<evidence type="ECO:0000259" key="5">
    <source>
        <dbReference type="PROSITE" id="PS50158"/>
    </source>
</evidence>
<protein>
    <recommendedName>
        <fullName evidence="8">Zinc finger CCHC-type and RNA-binding motif-containing protein 1</fullName>
    </recommendedName>
</protein>
<dbReference type="PANTHER" id="PTHR46259">
    <property type="entry name" value="ZINC FINGER CCHC-TYPE AND RNA-BINDING MOTIF-CONTAINING PROTEIN 1"/>
    <property type="match status" value="1"/>
</dbReference>
<feature type="domain" description="CCHC-type" evidence="5">
    <location>
        <begin position="124"/>
        <end position="140"/>
    </location>
</feature>
<dbReference type="Proteomes" id="UP000267029">
    <property type="component" value="Unassembled WGS sequence"/>
</dbReference>
<dbReference type="Pfam" id="PF00076">
    <property type="entry name" value="RRM_1"/>
    <property type="match status" value="1"/>
</dbReference>
<evidence type="ECO:0008006" key="8">
    <source>
        <dbReference type="Google" id="ProtNLM"/>
    </source>
</evidence>
<feature type="domain" description="RRM" evidence="4">
    <location>
        <begin position="12"/>
        <end position="106"/>
    </location>
</feature>
<dbReference type="SMART" id="SM00360">
    <property type="entry name" value="RRM"/>
    <property type="match status" value="1"/>
</dbReference>
<dbReference type="AlphaFoldDB" id="A0A0R3UEB0"/>
<keyword evidence="7" id="KW-1185">Reference proteome</keyword>
<proteinExistence type="predicted"/>
<dbReference type="PANTHER" id="PTHR46259:SF1">
    <property type="entry name" value="ZINC FINGER CCHC-TYPE AND RNA-BINDING MOTIF-CONTAINING PROTEIN 1"/>
    <property type="match status" value="1"/>
</dbReference>
<dbReference type="SUPFAM" id="SSF54928">
    <property type="entry name" value="RNA-binding domain, RBD"/>
    <property type="match status" value="1"/>
</dbReference>
<dbReference type="STRING" id="53468.A0A0R3UEB0"/>
<sequence>MENHNKLAPSKSTVYISNIPFSLTNCDLHKMLEPYGQIARVTVLKDKVTRKSKGVAFVLFLSINDAQQCARKLNGSEVRDFYIWRQFSPNCSKILGRTIKASIAVDNGRAAEFIRHREYPDKSRCYECGKNGHLSYVCPNNVFGPRPRPKEKKKTPKSRGQQSKATNCPRREPGSPEDDEGSSVDHLDTWSDVVRCHASPPVHSASIRSPPRKCPRIRRDSYFSDEETFEDDSCSLSNRTSLQRKKSTTVFCGLQWISTLLGLYHMKKIEEKDVLLATDA</sequence>
<evidence type="ECO:0000256" key="3">
    <source>
        <dbReference type="SAM" id="MobiDB-lite"/>
    </source>
</evidence>
<dbReference type="PROSITE" id="PS50102">
    <property type="entry name" value="RRM"/>
    <property type="match status" value="1"/>
</dbReference>
<keyword evidence="2" id="KW-0694">RNA-binding</keyword>
<dbReference type="SUPFAM" id="SSF57756">
    <property type="entry name" value="Retrovirus zinc finger-like domains"/>
    <property type="match status" value="1"/>
</dbReference>
<evidence type="ECO:0000256" key="2">
    <source>
        <dbReference type="PROSITE-ProRule" id="PRU00176"/>
    </source>
</evidence>
<evidence type="ECO:0000313" key="6">
    <source>
        <dbReference type="EMBL" id="VDD79311.1"/>
    </source>
</evidence>
<dbReference type="GO" id="GO:0003723">
    <property type="term" value="F:RNA binding"/>
    <property type="evidence" value="ECO:0007669"/>
    <property type="project" value="UniProtKB-UniRule"/>
</dbReference>